<keyword evidence="1" id="KW-1133">Transmembrane helix</keyword>
<sequence length="334" mass="39269">MWYALPIWMIWIPACYGVVALCRSFNFEPGNQLKSFCVHFIVGIGFGLLHLFFHSCWLVILNENIPLSYRHATAQMVNLFDDIWLQLDLLVYWTIVAAYFSFNYYRQFRERQIQEVRMKSQLTQARLTALRAQIHPHFLFNTLSAIQTMVIRKGANDAAQMITKLSDYLRSTIQEDDRQMLPLKEEIDFVRQYLEIETYRFKDRLEIIYNIREETYNLQIPALLLQPIVENAIQHGLAPKEGTMTMSIDVLLQDKYLKVEVTDTGSDENSDKISLGTGLQRTRERLQEIYREDYVFKCRYRKEGGFKVTIKIPAIKAKQELIDNPNYEIQPVSP</sequence>
<dbReference type="PANTHER" id="PTHR34220">
    <property type="entry name" value="SENSOR HISTIDINE KINASE YPDA"/>
    <property type="match status" value="1"/>
</dbReference>
<name>A0A1M5ITB4_9BACT</name>
<dbReference type="Pfam" id="PF06580">
    <property type="entry name" value="His_kinase"/>
    <property type="match status" value="1"/>
</dbReference>
<reference evidence="3 4" key="1">
    <citation type="submission" date="2016-11" db="EMBL/GenBank/DDBJ databases">
        <authorList>
            <person name="Jaros S."/>
            <person name="Januszkiewicz K."/>
            <person name="Wedrychowicz H."/>
        </authorList>
    </citation>
    <scope>NUCLEOTIDE SEQUENCE [LARGE SCALE GENOMIC DNA]</scope>
    <source>
        <strain evidence="3 4">DSM 21986</strain>
    </source>
</reference>
<dbReference type="GO" id="GO:0000155">
    <property type="term" value="F:phosphorelay sensor kinase activity"/>
    <property type="evidence" value="ECO:0007669"/>
    <property type="project" value="InterPro"/>
</dbReference>
<organism evidence="3 4">
    <name type="scientific">Fodinibius roseus</name>
    <dbReference type="NCBI Taxonomy" id="1194090"/>
    <lineage>
        <taxon>Bacteria</taxon>
        <taxon>Pseudomonadati</taxon>
        <taxon>Balneolota</taxon>
        <taxon>Balneolia</taxon>
        <taxon>Balneolales</taxon>
        <taxon>Balneolaceae</taxon>
        <taxon>Fodinibius</taxon>
    </lineage>
</organism>
<dbReference type="AlphaFoldDB" id="A0A1M5ITB4"/>
<keyword evidence="3" id="KW-0418">Kinase</keyword>
<dbReference type="InterPro" id="IPR010559">
    <property type="entry name" value="Sig_transdc_His_kin_internal"/>
</dbReference>
<dbReference type="Gene3D" id="3.30.565.10">
    <property type="entry name" value="Histidine kinase-like ATPase, C-terminal domain"/>
    <property type="match status" value="1"/>
</dbReference>
<evidence type="ECO:0000313" key="4">
    <source>
        <dbReference type="Proteomes" id="UP000184041"/>
    </source>
</evidence>
<gene>
    <name evidence="3" type="ORF">SAMN05443144_12456</name>
</gene>
<feature type="transmembrane region" description="Helical" evidence="1">
    <location>
        <begin position="6"/>
        <end position="25"/>
    </location>
</feature>
<dbReference type="InterPro" id="IPR050640">
    <property type="entry name" value="Bact_2-comp_sensor_kinase"/>
</dbReference>
<proteinExistence type="predicted"/>
<keyword evidence="4" id="KW-1185">Reference proteome</keyword>
<feature type="domain" description="Signal transduction histidine kinase internal region" evidence="2">
    <location>
        <begin position="125"/>
        <end position="205"/>
    </location>
</feature>
<dbReference type="Proteomes" id="UP000184041">
    <property type="component" value="Unassembled WGS sequence"/>
</dbReference>
<dbReference type="SUPFAM" id="SSF55874">
    <property type="entry name" value="ATPase domain of HSP90 chaperone/DNA topoisomerase II/histidine kinase"/>
    <property type="match status" value="1"/>
</dbReference>
<evidence type="ECO:0000259" key="2">
    <source>
        <dbReference type="Pfam" id="PF06580"/>
    </source>
</evidence>
<feature type="transmembrane region" description="Helical" evidence="1">
    <location>
        <begin position="37"/>
        <end position="60"/>
    </location>
</feature>
<evidence type="ECO:0000256" key="1">
    <source>
        <dbReference type="SAM" id="Phobius"/>
    </source>
</evidence>
<dbReference type="PANTHER" id="PTHR34220:SF7">
    <property type="entry name" value="SENSOR HISTIDINE KINASE YPDA"/>
    <property type="match status" value="1"/>
</dbReference>
<dbReference type="EMBL" id="FQUS01000024">
    <property type="protein sequence ID" value="SHG31598.1"/>
    <property type="molecule type" value="Genomic_DNA"/>
</dbReference>
<dbReference type="InterPro" id="IPR036890">
    <property type="entry name" value="HATPase_C_sf"/>
</dbReference>
<dbReference type="RefSeq" id="WP_084088414.1">
    <property type="nucleotide sequence ID" value="NZ_FQUS01000024.1"/>
</dbReference>
<keyword evidence="1" id="KW-0812">Transmembrane</keyword>
<keyword evidence="1" id="KW-0472">Membrane</keyword>
<protein>
    <submittedName>
        <fullName evidence="3">Histidine kinase</fullName>
    </submittedName>
</protein>
<evidence type="ECO:0000313" key="3">
    <source>
        <dbReference type="EMBL" id="SHG31598.1"/>
    </source>
</evidence>
<feature type="transmembrane region" description="Helical" evidence="1">
    <location>
        <begin position="83"/>
        <end position="102"/>
    </location>
</feature>
<keyword evidence="3" id="KW-0808">Transferase</keyword>
<dbReference type="GO" id="GO:0016020">
    <property type="term" value="C:membrane"/>
    <property type="evidence" value="ECO:0007669"/>
    <property type="project" value="InterPro"/>
</dbReference>
<accession>A0A1M5ITB4</accession>
<dbReference type="STRING" id="1194090.SAMN05443144_12456"/>